<dbReference type="AlphaFoldDB" id="A0ABC8TD80"/>
<proteinExistence type="predicted"/>
<dbReference type="Proteomes" id="UP001642360">
    <property type="component" value="Unassembled WGS sequence"/>
</dbReference>
<organism evidence="1 2">
    <name type="scientific">Ilex paraguariensis</name>
    <name type="common">yerba mate</name>
    <dbReference type="NCBI Taxonomy" id="185542"/>
    <lineage>
        <taxon>Eukaryota</taxon>
        <taxon>Viridiplantae</taxon>
        <taxon>Streptophyta</taxon>
        <taxon>Embryophyta</taxon>
        <taxon>Tracheophyta</taxon>
        <taxon>Spermatophyta</taxon>
        <taxon>Magnoliopsida</taxon>
        <taxon>eudicotyledons</taxon>
        <taxon>Gunneridae</taxon>
        <taxon>Pentapetalae</taxon>
        <taxon>asterids</taxon>
        <taxon>campanulids</taxon>
        <taxon>Aquifoliales</taxon>
        <taxon>Aquifoliaceae</taxon>
        <taxon>Ilex</taxon>
    </lineage>
</organism>
<gene>
    <name evidence="1" type="ORF">ILEXP_LOCUS34318</name>
</gene>
<evidence type="ECO:0000313" key="2">
    <source>
        <dbReference type="Proteomes" id="UP001642360"/>
    </source>
</evidence>
<feature type="non-terminal residue" evidence="1">
    <location>
        <position position="1"/>
    </location>
</feature>
<dbReference type="EMBL" id="CAUOFW020004336">
    <property type="protein sequence ID" value="CAK9165162.1"/>
    <property type="molecule type" value="Genomic_DNA"/>
</dbReference>
<keyword evidence="2" id="KW-1185">Reference proteome</keyword>
<comment type="caution">
    <text evidence="1">The sequence shown here is derived from an EMBL/GenBank/DDBJ whole genome shotgun (WGS) entry which is preliminary data.</text>
</comment>
<sequence>QVVAKYLDLDFEFDPPLNREKEVSCAEKEAEVLVPTVSELALEGAEVFVSSAKVPAPMGVKASVSPTEVLASTIPSTSTIVYIPPVLPELPKALVDSTSVAIPEIPELPGLPKILNLTESI</sequence>
<evidence type="ECO:0000313" key="1">
    <source>
        <dbReference type="EMBL" id="CAK9165162.1"/>
    </source>
</evidence>
<protein>
    <submittedName>
        <fullName evidence="1">Uncharacterized protein</fullName>
    </submittedName>
</protein>
<accession>A0ABC8TD80</accession>
<name>A0ABC8TD80_9AQUA</name>
<reference evidence="1 2" key="1">
    <citation type="submission" date="2024-02" db="EMBL/GenBank/DDBJ databases">
        <authorList>
            <person name="Vignale AGUSTIN F."/>
            <person name="Sosa J E."/>
            <person name="Modenutti C."/>
        </authorList>
    </citation>
    <scope>NUCLEOTIDE SEQUENCE [LARGE SCALE GENOMIC DNA]</scope>
</reference>